<dbReference type="RefSeq" id="WP_067680146.1">
    <property type="nucleotide sequence ID" value="NZ_CP016591.1"/>
</dbReference>
<dbReference type="InterPro" id="IPR052710">
    <property type="entry name" value="CAAX_protease"/>
</dbReference>
<keyword evidence="3" id="KW-0378">Hydrolase</keyword>
<feature type="transmembrane region" description="Helical" evidence="1">
    <location>
        <begin position="16"/>
        <end position="36"/>
    </location>
</feature>
<feature type="domain" description="CAAX prenyl protease 2/Lysostaphin resistance protein A-like" evidence="2">
    <location>
        <begin position="94"/>
        <end position="182"/>
    </location>
</feature>
<keyword evidence="4" id="KW-1185">Reference proteome</keyword>
<evidence type="ECO:0000256" key="1">
    <source>
        <dbReference type="SAM" id="Phobius"/>
    </source>
</evidence>
<accession>A0A1B2AFA1</accession>
<dbReference type="GO" id="GO:0004175">
    <property type="term" value="F:endopeptidase activity"/>
    <property type="evidence" value="ECO:0007669"/>
    <property type="project" value="UniProtKB-ARBA"/>
</dbReference>
<dbReference type="GO" id="GO:0006508">
    <property type="term" value="P:proteolysis"/>
    <property type="evidence" value="ECO:0007669"/>
    <property type="project" value="UniProtKB-KW"/>
</dbReference>
<feature type="transmembrane region" description="Helical" evidence="1">
    <location>
        <begin position="151"/>
        <end position="180"/>
    </location>
</feature>
<dbReference type="Proteomes" id="UP000092932">
    <property type="component" value="Chromosome"/>
</dbReference>
<dbReference type="OrthoDB" id="118729at2"/>
<name>A0A1B2AFA1_9SPHN</name>
<protein>
    <submittedName>
        <fullName evidence="3">CAAX amino terminal protease self-immunity</fullName>
    </submittedName>
</protein>
<evidence type="ECO:0000259" key="2">
    <source>
        <dbReference type="Pfam" id="PF02517"/>
    </source>
</evidence>
<dbReference type="AlphaFoldDB" id="A0A1B2AFA1"/>
<keyword evidence="3" id="KW-0645">Protease</keyword>
<dbReference type="Pfam" id="PF02517">
    <property type="entry name" value="Rce1-like"/>
    <property type="match status" value="1"/>
</dbReference>
<dbReference type="GO" id="GO:0080120">
    <property type="term" value="P:CAAX-box protein maturation"/>
    <property type="evidence" value="ECO:0007669"/>
    <property type="project" value="UniProtKB-ARBA"/>
</dbReference>
<dbReference type="PANTHER" id="PTHR36435:SF1">
    <property type="entry name" value="CAAX AMINO TERMINAL PROTEASE FAMILY PROTEIN"/>
    <property type="match status" value="1"/>
</dbReference>
<evidence type="ECO:0000313" key="3">
    <source>
        <dbReference type="EMBL" id="ANY20820.1"/>
    </source>
</evidence>
<sequence length="207" mass="21946">MADDDAEAIPRSKVSIALGFQAAVFVGLGAACWHFSGRDLSQFVSGGPIDLAVGVGFGLAMIALAAVVFRLSPTFLETTTRLQSKTARLIGPERSWPFFVWISICAGIGEEAFFRGGLLPVIGDAFGTPVAVVATALAFALFHMAKPPIAALLFAIGIVFGAVYWLTGSLLTVIVGHVVYDIWAIETLRREAERLGLYDTPETLAAS</sequence>
<evidence type="ECO:0000313" key="4">
    <source>
        <dbReference type="Proteomes" id="UP000092932"/>
    </source>
</evidence>
<feature type="transmembrane region" description="Helical" evidence="1">
    <location>
        <begin position="126"/>
        <end position="145"/>
    </location>
</feature>
<keyword evidence="1" id="KW-1133">Transmembrane helix</keyword>
<keyword evidence="1" id="KW-0472">Membrane</keyword>
<dbReference type="EMBL" id="CP016591">
    <property type="protein sequence ID" value="ANY20820.1"/>
    <property type="molecule type" value="Genomic_DNA"/>
</dbReference>
<keyword evidence="1" id="KW-0812">Transmembrane</keyword>
<organism evidence="3 4">
    <name type="scientific">Tsuneonella dongtanensis</name>
    <dbReference type="NCBI Taxonomy" id="692370"/>
    <lineage>
        <taxon>Bacteria</taxon>
        <taxon>Pseudomonadati</taxon>
        <taxon>Pseudomonadota</taxon>
        <taxon>Alphaproteobacteria</taxon>
        <taxon>Sphingomonadales</taxon>
        <taxon>Erythrobacteraceae</taxon>
        <taxon>Tsuneonella</taxon>
    </lineage>
</organism>
<proteinExistence type="predicted"/>
<dbReference type="PANTHER" id="PTHR36435">
    <property type="entry name" value="SLR1288 PROTEIN"/>
    <property type="match status" value="1"/>
</dbReference>
<dbReference type="KEGG" id="ado:A6F68_02320"/>
<gene>
    <name evidence="3" type="ORF">A6F68_02320</name>
</gene>
<dbReference type="InterPro" id="IPR003675">
    <property type="entry name" value="Rce1/LyrA-like_dom"/>
</dbReference>
<dbReference type="STRING" id="692370.A6F68_02320"/>
<reference evidence="3 4" key="1">
    <citation type="submission" date="2016-07" db="EMBL/GenBank/DDBJ databases">
        <title>Complete genome sequence of Altererythrobacter dongtanensis KCTC 22672, a type strain with esterase isolated from tidal flat.</title>
        <authorList>
            <person name="Cheng H."/>
            <person name="Wu Y.-H."/>
            <person name="Zhou P."/>
            <person name="Huo Y.-Y."/>
            <person name="Wang C.-S."/>
            <person name="Xu X.-W."/>
        </authorList>
    </citation>
    <scope>NUCLEOTIDE SEQUENCE [LARGE SCALE GENOMIC DNA]</scope>
    <source>
        <strain evidence="3 4">KCTC 22672</strain>
    </source>
</reference>
<feature type="transmembrane region" description="Helical" evidence="1">
    <location>
        <begin position="48"/>
        <end position="69"/>
    </location>
</feature>